<dbReference type="InterPro" id="IPR029044">
    <property type="entry name" value="Nucleotide-diphossugar_trans"/>
</dbReference>
<evidence type="ECO:0000256" key="6">
    <source>
        <dbReference type="ARBA" id="ARBA00022679"/>
    </source>
</evidence>
<dbReference type="InterPro" id="IPR011831">
    <property type="entry name" value="ADP-Glc_PPase"/>
</dbReference>
<keyword evidence="6" id="KW-0808">Transferase</keyword>
<protein>
    <recommendedName>
        <fullName evidence="4">glucose-1-phosphate adenylyltransferase</fullName>
        <ecNumber evidence="4">2.7.7.27</ecNumber>
    </recommendedName>
</protein>
<keyword evidence="5" id="KW-0021">Allosteric enzyme</keyword>
<keyword evidence="12" id="KW-1185">Reference proteome</keyword>
<organism evidence="11 12">
    <name type="scientific">Coptis chinensis</name>
    <dbReference type="NCBI Taxonomy" id="261450"/>
    <lineage>
        <taxon>Eukaryota</taxon>
        <taxon>Viridiplantae</taxon>
        <taxon>Streptophyta</taxon>
        <taxon>Embryophyta</taxon>
        <taxon>Tracheophyta</taxon>
        <taxon>Spermatophyta</taxon>
        <taxon>Magnoliopsida</taxon>
        <taxon>Ranunculales</taxon>
        <taxon>Ranunculaceae</taxon>
        <taxon>Coptidoideae</taxon>
        <taxon>Coptis</taxon>
    </lineage>
</organism>
<keyword evidence="7" id="KW-0548">Nucleotidyltransferase</keyword>
<dbReference type="AlphaFoldDB" id="A0A835LGE9"/>
<dbReference type="PANTHER" id="PTHR43523:SF12">
    <property type="entry name" value="GLUCOSE-1-PHOSPHATE ADENYLYLTRANSFERASE LARGE SUBUNIT 1, CHLOROPLASTIC-RELATED"/>
    <property type="match status" value="1"/>
</dbReference>
<dbReference type="GO" id="GO:0008878">
    <property type="term" value="F:glucose-1-phosphate adenylyltransferase activity"/>
    <property type="evidence" value="ECO:0007669"/>
    <property type="project" value="UniProtKB-EC"/>
</dbReference>
<evidence type="ECO:0000256" key="1">
    <source>
        <dbReference type="ARBA" id="ARBA00000956"/>
    </source>
</evidence>
<comment type="caution">
    <text evidence="11">The sequence shown here is derived from an EMBL/GenBank/DDBJ whole genome shotgun (WGS) entry which is preliminary data.</text>
</comment>
<feature type="domain" description="Nucleotidyl transferase" evidence="10">
    <location>
        <begin position="82"/>
        <end position="158"/>
    </location>
</feature>
<evidence type="ECO:0000313" key="11">
    <source>
        <dbReference type="EMBL" id="KAF9594593.1"/>
    </source>
</evidence>
<accession>A0A835LGE9</accession>
<keyword evidence="8" id="KW-0547">Nucleotide-binding</keyword>
<dbReference type="InterPro" id="IPR005835">
    <property type="entry name" value="NTP_transferase_dom"/>
</dbReference>
<evidence type="ECO:0000256" key="3">
    <source>
        <dbReference type="ARBA" id="ARBA00010443"/>
    </source>
</evidence>
<dbReference type="Proteomes" id="UP000631114">
    <property type="component" value="Unassembled WGS sequence"/>
</dbReference>
<evidence type="ECO:0000256" key="2">
    <source>
        <dbReference type="ARBA" id="ARBA00004727"/>
    </source>
</evidence>
<evidence type="ECO:0000256" key="8">
    <source>
        <dbReference type="ARBA" id="ARBA00022741"/>
    </source>
</evidence>
<comment type="similarity">
    <text evidence="3">Belongs to the bacterial/plant glucose-1-phosphate adenylyltransferase family.</text>
</comment>
<dbReference type="Gene3D" id="3.90.550.10">
    <property type="entry name" value="Spore Coat Polysaccharide Biosynthesis Protein SpsA, Chain A"/>
    <property type="match status" value="1"/>
</dbReference>
<dbReference type="GO" id="GO:0019252">
    <property type="term" value="P:starch biosynthetic process"/>
    <property type="evidence" value="ECO:0007669"/>
    <property type="project" value="UniProtKB-KW"/>
</dbReference>
<dbReference type="EMBL" id="JADFTS010000008">
    <property type="protein sequence ID" value="KAF9594593.1"/>
    <property type="molecule type" value="Genomic_DNA"/>
</dbReference>
<reference evidence="11 12" key="1">
    <citation type="submission" date="2020-10" db="EMBL/GenBank/DDBJ databases">
        <title>The Coptis chinensis genome and diversification of protoberbering-type alkaloids.</title>
        <authorList>
            <person name="Wang B."/>
            <person name="Shu S."/>
            <person name="Song C."/>
            <person name="Liu Y."/>
        </authorList>
    </citation>
    <scope>NUCLEOTIDE SEQUENCE [LARGE SCALE GENOMIC DNA]</scope>
    <source>
        <strain evidence="11">HL-2020</strain>
        <tissue evidence="11">Leaf</tissue>
    </source>
</reference>
<dbReference type="OrthoDB" id="1669524at2759"/>
<evidence type="ECO:0000256" key="5">
    <source>
        <dbReference type="ARBA" id="ARBA00022533"/>
    </source>
</evidence>
<sequence length="175" mass="20377">MDLEKKISRGGRQPECTWNNIRRWSWDKIISTYKKRAKPAVPLGANYRLIDIPDLLKFLLLNKVPRILIGFRYSDLCKGKYLWLFEEHNVMEFLVLAGDHLYRMDYERFIQAHRGTDADITVAALPMDEKRATAFGLMKIDEEGRIIEFAEKPKGEQLKAMKVDTTILGLDDEKS</sequence>
<evidence type="ECO:0000259" key="10">
    <source>
        <dbReference type="Pfam" id="PF00483"/>
    </source>
</evidence>
<evidence type="ECO:0000256" key="7">
    <source>
        <dbReference type="ARBA" id="ARBA00022695"/>
    </source>
</evidence>
<dbReference type="EC" id="2.7.7.27" evidence="4"/>
<comment type="catalytic activity">
    <reaction evidence="1">
        <text>alpha-D-glucose 1-phosphate + ATP + H(+) = ADP-alpha-D-glucose + diphosphate</text>
        <dbReference type="Rhea" id="RHEA:12120"/>
        <dbReference type="ChEBI" id="CHEBI:15378"/>
        <dbReference type="ChEBI" id="CHEBI:30616"/>
        <dbReference type="ChEBI" id="CHEBI:33019"/>
        <dbReference type="ChEBI" id="CHEBI:57498"/>
        <dbReference type="ChEBI" id="CHEBI:58601"/>
        <dbReference type="EC" id="2.7.7.27"/>
    </reaction>
</comment>
<evidence type="ECO:0000256" key="9">
    <source>
        <dbReference type="ARBA" id="ARBA00022922"/>
    </source>
</evidence>
<dbReference type="Pfam" id="PF00483">
    <property type="entry name" value="NTP_transferase"/>
    <property type="match status" value="1"/>
</dbReference>
<dbReference type="SUPFAM" id="SSF53448">
    <property type="entry name" value="Nucleotide-diphospho-sugar transferases"/>
    <property type="match status" value="1"/>
</dbReference>
<evidence type="ECO:0000256" key="4">
    <source>
        <dbReference type="ARBA" id="ARBA00012460"/>
    </source>
</evidence>
<dbReference type="GO" id="GO:0005978">
    <property type="term" value="P:glycogen biosynthetic process"/>
    <property type="evidence" value="ECO:0007669"/>
    <property type="project" value="InterPro"/>
</dbReference>
<keyword evidence="9" id="KW-0750">Starch biosynthesis</keyword>
<comment type="pathway">
    <text evidence="2">Glycan biosynthesis; starch biosynthesis.</text>
</comment>
<proteinExistence type="inferred from homology"/>
<dbReference type="PANTHER" id="PTHR43523">
    <property type="entry name" value="GLUCOSE-1-PHOSPHATE ADENYLYLTRANSFERASE-RELATED"/>
    <property type="match status" value="1"/>
</dbReference>
<dbReference type="GO" id="GO:0000166">
    <property type="term" value="F:nucleotide binding"/>
    <property type="evidence" value="ECO:0007669"/>
    <property type="project" value="UniProtKB-KW"/>
</dbReference>
<name>A0A835LGE9_9MAGN</name>
<evidence type="ECO:0000313" key="12">
    <source>
        <dbReference type="Proteomes" id="UP000631114"/>
    </source>
</evidence>
<gene>
    <name evidence="11" type="ORF">IFM89_034215</name>
</gene>